<gene>
    <name evidence="7" type="ORF">GU243_00370</name>
</gene>
<dbReference type="Gene3D" id="1.10.357.10">
    <property type="entry name" value="Tetracycline Repressor, domain 2"/>
    <property type="match status" value="1"/>
</dbReference>
<keyword evidence="2" id="KW-0805">Transcription regulation</keyword>
<evidence type="ECO:0000256" key="1">
    <source>
        <dbReference type="ARBA" id="ARBA00022491"/>
    </source>
</evidence>
<dbReference type="Gene3D" id="1.10.10.60">
    <property type="entry name" value="Homeodomain-like"/>
    <property type="match status" value="1"/>
</dbReference>
<feature type="DNA-binding region" description="H-T-H motif" evidence="5">
    <location>
        <begin position="34"/>
        <end position="53"/>
    </location>
</feature>
<keyword evidence="8" id="KW-1185">Reference proteome</keyword>
<dbReference type="Pfam" id="PF13977">
    <property type="entry name" value="TetR_C_6"/>
    <property type="match status" value="1"/>
</dbReference>
<keyword evidence="3 5" id="KW-0238">DNA-binding</keyword>
<dbReference type="InterPro" id="IPR036271">
    <property type="entry name" value="Tet_transcr_reg_TetR-rel_C_sf"/>
</dbReference>
<feature type="domain" description="HTH tetR-type" evidence="6">
    <location>
        <begin position="11"/>
        <end position="71"/>
    </location>
</feature>
<dbReference type="SUPFAM" id="SSF46689">
    <property type="entry name" value="Homeodomain-like"/>
    <property type="match status" value="1"/>
</dbReference>
<dbReference type="PANTHER" id="PTHR47506">
    <property type="entry name" value="TRANSCRIPTIONAL REGULATORY PROTEIN"/>
    <property type="match status" value="1"/>
</dbReference>
<dbReference type="AlphaFoldDB" id="A0A6P1NI62"/>
<evidence type="ECO:0000313" key="7">
    <source>
        <dbReference type="EMBL" id="QHK18497.1"/>
    </source>
</evidence>
<reference evidence="7 8" key="1">
    <citation type="submission" date="2020-01" db="EMBL/GenBank/DDBJ databases">
        <title>Pseudarthrobacter psychrotolerans sp. nov., isolated from antarctic soil.</title>
        <authorList>
            <person name="Shin Y."/>
            <person name="Park W."/>
        </authorList>
    </citation>
    <scope>NUCLEOTIDE SEQUENCE [LARGE SCALE GENOMIC DNA]</scope>
    <source>
        <strain evidence="7 8">YJ56</strain>
    </source>
</reference>
<evidence type="ECO:0000256" key="4">
    <source>
        <dbReference type="ARBA" id="ARBA00023163"/>
    </source>
</evidence>
<dbReference type="InterPro" id="IPR001647">
    <property type="entry name" value="HTH_TetR"/>
</dbReference>
<proteinExistence type="predicted"/>
<accession>A0A6P1NI62</accession>
<dbReference type="SUPFAM" id="SSF48498">
    <property type="entry name" value="Tetracyclin repressor-like, C-terminal domain"/>
    <property type="match status" value="1"/>
</dbReference>
<keyword evidence="1" id="KW-0678">Repressor</keyword>
<dbReference type="PRINTS" id="PR00455">
    <property type="entry name" value="HTHTETR"/>
</dbReference>
<dbReference type="Pfam" id="PF00440">
    <property type="entry name" value="TetR_N"/>
    <property type="match status" value="1"/>
</dbReference>
<organism evidence="7 8">
    <name type="scientific">Pseudarthrobacter psychrotolerans</name>
    <dbReference type="NCBI Taxonomy" id="2697569"/>
    <lineage>
        <taxon>Bacteria</taxon>
        <taxon>Bacillati</taxon>
        <taxon>Actinomycetota</taxon>
        <taxon>Actinomycetes</taxon>
        <taxon>Micrococcales</taxon>
        <taxon>Micrococcaceae</taxon>
        <taxon>Pseudarthrobacter</taxon>
    </lineage>
</organism>
<dbReference type="EMBL" id="CP047898">
    <property type="protein sequence ID" value="QHK18497.1"/>
    <property type="molecule type" value="Genomic_DNA"/>
</dbReference>
<dbReference type="KEGG" id="psey:GU243_00370"/>
<dbReference type="Proteomes" id="UP000464186">
    <property type="component" value="Chromosome"/>
</dbReference>
<evidence type="ECO:0000256" key="5">
    <source>
        <dbReference type="PROSITE-ProRule" id="PRU00335"/>
    </source>
</evidence>
<evidence type="ECO:0000259" key="6">
    <source>
        <dbReference type="PROSITE" id="PS50977"/>
    </source>
</evidence>
<dbReference type="GO" id="GO:0003677">
    <property type="term" value="F:DNA binding"/>
    <property type="evidence" value="ECO:0007669"/>
    <property type="project" value="UniProtKB-UniRule"/>
</dbReference>
<evidence type="ECO:0000313" key="8">
    <source>
        <dbReference type="Proteomes" id="UP000464186"/>
    </source>
</evidence>
<dbReference type="InterPro" id="IPR009057">
    <property type="entry name" value="Homeodomain-like_sf"/>
</dbReference>
<protein>
    <submittedName>
        <fullName evidence="7">TetR family transcriptional regulator</fullName>
    </submittedName>
</protein>
<dbReference type="PROSITE" id="PS50977">
    <property type="entry name" value="HTH_TETR_2"/>
    <property type="match status" value="1"/>
</dbReference>
<dbReference type="InterPro" id="IPR039538">
    <property type="entry name" value="BetI_C"/>
</dbReference>
<keyword evidence="4" id="KW-0804">Transcription</keyword>
<evidence type="ECO:0000256" key="2">
    <source>
        <dbReference type="ARBA" id="ARBA00023015"/>
    </source>
</evidence>
<evidence type="ECO:0000256" key="3">
    <source>
        <dbReference type="ARBA" id="ARBA00023125"/>
    </source>
</evidence>
<name>A0A6P1NI62_9MICC</name>
<sequence length="196" mass="22099">MAGRGKYAKGVAKREEILRTALDVFAIQGYRGTSLRELAEAVNLSQAGVLHYFDSKEELFAEILRKRDERDNAEYSEGEDVIDTFVEVMRHNADRPGFVSLYANISAAATEPEHAAHEFFAQRYENMRLNLADGVRTRQAEGRMATDLDPEMVASVMLAAADGLQVQWLLKPELDMAEHLDYMWSILSSAPIRTEE</sequence>
<dbReference type="PANTHER" id="PTHR47506:SF6">
    <property type="entry name" value="HTH-TYPE TRANSCRIPTIONAL REPRESSOR NEMR"/>
    <property type="match status" value="1"/>
</dbReference>